<proteinExistence type="predicted"/>
<organism evidence="1">
    <name type="scientific">Pseudogymnoascus destructans</name>
    <dbReference type="NCBI Taxonomy" id="655981"/>
    <lineage>
        <taxon>Eukaryota</taxon>
        <taxon>Fungi</taxon>
        <taxon>Dikarya</taxon>
        <taxon>Ascomycota</taxon>
        <taxon>Pezizomycotina</taxon>
        <taxon>Leotiomycetes</taxon>
        <taxon>Thelebolales</taxon>
        <taxon>Thelebolaceae</taxon>
        <taxon>Pseudogymnoascus</taxon>
    </lineage>
</organism>
<name>A0A177ALP1_9PEZI</name>
<dbReference type="EMBL" id="KV441386">
    <property type="protein sequence ID" value="OAF62979.1"/>
    <property type="molecule type" value="Genomic_DNA"/>
</dbReference>
<dbReference type="Proteomes" id="UP000077154">
    <property type="component" value="Unassembled WGS sequence"/>
</dbReference>
<protein>
    <submittedName>
        <fullName evidence="1">Uncharacterized protein</fullName>
    </submittedName>
</protein>
<dbReference type="AlphaFoldDB" id="A0A177ALP1"/>
<dbReference type="GeneID" id="36283347"/>
<evidence type="ECO:0000313" key="1">
    <source>
        <dbReference type="EMBL" id="OAF62979.1"/>
    </source>
</evidence>
<gene>
    <name evidence="1" type="ORF">VC83_00248</name>
</gene>
<dbReference type="RefSeq" id="XP_024328249.1">
    <property type="nucleotide sequence ID" value="XM_024463943.1"/>
</dbReference>
<reference evidence="1" key="1">
    <citation type="submission" date="2016-03" db="EMBL/GenBank/DDBJ databases">
        <title>Updated assembly of Pseudogymnoascus destructans, the fungus causing white-nose syndrome of bats.</title>
        <authorList>
            <person name="Palmer J.M."/>
            <person name="Drees K.P."/>
            <person name="Foster J.T."/>
            <person name="Lindner D.L."/>
        </authorList>
    </citation>
    <scope>NUCLEOTIDE SEQUENCE [LARGE SCALE GENOMIC DNA]</scope>
    <source>
        <strain evidence="1">20631-21</strain>
    </source>
</reference>
<dbReference type="OrthoDB" id="8300194at2759"/>
<sequence length="190" mass="21924">MSTTDVRSDELPSTLLWVVDREVNFGRLWGNESHRNTPGVAPTWSWGSVTGRVAFLFWHLSYGRGKWAEREPDFTDVTVKCTPVGRNRVWLTGGSEWHFPFRMETKKADGTVGKTNGFFYPDTEDVLGELQAGRRDGVEMVVVGVYESRMFLVLRKVGVGKLVFERMIHYNEFDRVVLKDWGRKERFTIV</sequence>
<accession>A0A177ALP1</accession>